<dbReference type="AlphaFoldDB" id="A0A4S1WIE7"/>
<dbReference type="OrthoDB" id="9151776at2"/>
<reference evidence="1 2" key="1">
    <citation type="submission" date="2019-04" db="EMBL/GenBank/DDBJ databases">
        <title>Sphingomonas psychrotolerans sp. nov., isolated from soil in the Tianshan Mountains, Xinjiang, China.</title>
        <authorList>
            <person name="Luo Y."/>
            <person name="Sheng H."/>
        </authorList>
    </citation>
    <scope>NUCLEOTIDE SEQUENCE [LARGE SCALE GENOMIC DNA]</scope>
    <source>
        <strain evidence="1 2">KIS18-15</strain>
    </source>
</reference>
<dbReference type="Proteomes" id="UP000309848">
    <property type="component" value="Unassembled WGS sequence"/>
</dbReference>
<evidence type="ECO:0000313" key="1">
    <source>
        <dbReference type="EMBL" id="TGX41557.1"/>
    </source>
</evidence>
<comment type="caution">
    <text evidence="1">The sequence shown here is derived from an EMBL/GenBank/DDBJ whole genome shotgun (WGS) entry which is preliminary data.</text>
</comment>
<proteinExistence type="predicted"/>
<name>A0A4S1WIE7_9SPHN</name>
<keyword evidence="2" id="KW-1185">Reference proteome</keyword>
<organism evidence="1 2">
    <name type="scientific">Sphingomonas naasensis</name>
    <dbReference type="NCBI Taxonomy" id="1344951"/>
    <lineage>
        <taxon>Bacteria</taxon>
        <taxon>Pseudomonadati</taxon>
        <taxon>Pseudomonadota</taxon>
        <taxon>Alphaproteobacteria</taxon>
        <taxon>Sphingomonadales</taxon>
        <taxon>Sphingomonadaceae</taxon>
        <taxon>Sphingomonas</taxon>
    </lineage>
</organism>
<accession>A0A4S1WIE7</accession>
<protein>
    <submittedName>
        <fullName evidence="1">DUF2924 domain-containing protein</fullName>
    </submittedName>
</protein>
<gene>
    <name evidence="1" type="ORF">E5A74_13150</name>
</gene>
<evidence type="ECO:0000313" key="2">
    <source>
        <dbReference type="Proteomes" id="UP000309848"/>
    </source>
</evidence>
<dbReference type="EMBL" id="SRXU01000005">
    <property type="protein sequence ID" value="TGX41557.1"/>
    <property type="molecule type" value="Genomic_DNA"/>
</dbReference>
<sequence>MEADMPTIEVDFDTFKAITARRPDESVTEGDVVRSALGLPPKKGIMDGIKAAFATSWLSEGVAFKVGQELQHRFRGGKTAIARITAGGVEFEGKVYGGLSPAAKAAAGHEANGWQFWEVHRADGSWVKADTLRS</sequence>